<reference evidence="4" key="1">
    <citation type="submission" date="2015-11" db="EMBL/GenBank/DDBJ databases">
        <title>Complete genome sequence of a polyethylene glycol-degrading strain Sphingopyxis terrae strain 203-1 (NBRC 15098).</title>
        <authorList>
            <person name="Yoshiyuki O."/>
            <person name="Shouta N."/>
            <person name="Nagata Y."/>
            <person name="Numata M."/>
            <person name="Tsuchikane K."/>
            <person name="Hosoyama A."/>
            <person name="Yamazoe A."/>
            <person name="Tsuda M."/>
            <person name="Fujita N."/>
            <person name="Kawai F."/>
        </authorList>
    </citation>
    <scope>NUCLEOTIDE SEQUENCE [LARGE SCALE GENOMIC DNA]</scope>
    <source>
        <strain evidence="4">203-1</strain>
    </source>
</reference>
<organism evidence="3 4">
    <name type="scientific">Sphingopyxis terrae subsp. terrae NBRC 15098</name>
    <dbReference type="NCBI Taxonomy" id="1219058"/>
    <lineage>
        <taxon>Bacteria</taxon>
        <taxon>Pseudomonadati</taxon>
        <taxon>Pseudomonadota</taxon>
        <taxon>Alphaproteobacteria</taxon>
        <taxon>Sphingomonadales</taxon>
        <taxon>Sphingomonadaceae</taxon>
        <taxon>Sphingopyxis</taxon>
    </lineage>
</organism>
<protein>
    <submittedName>
        <fullName evidence="3">PadR family transcriptional regulator</fullName>
    </submittedName>
</protein>
<dbReference type="GeneID" id="303002531"/>
<dbReference type="Pfam" id="PF03551">
    <property type="entry name" value="PadR"/>
    <property type="match status" value="1"/>
</dbReference>
<dbReference type="InterPro" id="IPR036388">
    <property type="entry name" value="WH-like_DNA-bd_sf"/>
</dbReference>
<dbReference type="SUPFAM" id="SSF46785">
    <property type="entry name" value="Winged helix' DNA-binding domain"/>
    <property type="match status" value="1"/>
</dbReference>
<dbReference type="EMBL" id="CP013342">
    <property type="protein sequence ID" value="AMU95549.1"/>
    <property type="molecule type" value="Genomic_DNA"/>
</dbReference>
<evidence type="ECO:0000259" key="2">
    <source>
        <dbReference type="Pfam" id="PF03551"/>
    </source>
</evidence>
<accession>A0A142W0P9</accession>
<dbReference type="RefSeq" id="WP_062902129.1">
    <property type="nucleotide sequence ID" value="NZ_CP013342.1"/>
</dbReference>
<evidence type="ECO:0000313" key="3">
    <source>
        <dbReference type="EMBL" id="AMU95549.1"/>
    </source>
</evidence>
<dbReference type="Proteomes" id="UP000076234">
    <property type="component" value="Chromosome"/>
</dbReference>
<feature type="compositionally biased region" description="Basic and acidic residues" evidence="1">
    <location>
        <begin position="26"/>
        <end position="35"/>
    </location>
</feature>
<dbReference type="AlphaFoldDB" id="A0A142W0P9"/>
<dbReference type="InterPro" id="IPR005149">
    <property type="entry name" value="Tscrpt_reg_PadR_N"/>
</dbReference>
<name>A0A142W0P9_9SPHN</name>
<dbReference type="PANTHER" id="PTHR43252">
    <property type="entry name" value="TRANSCRIPTIONAL REGULATOR YQJI"/>
    <property type="match status" value="1"/>
</dbReference>
<dbReference type="PANTHER" id="PTHR43252:SF7">
    <property type="entry name" value="TRANSCRIPTIONAL REGULATOR YQJI"/>
    <property type="match status" value="1"/>
</dbReference>
<feature type="domain" description="Transcription regulator PadR N-terminal" evidence="2">
    <location>
        <begin position="49"/>
        <end position="118"/>
    </location>
</feature>
<reference evidence="3 4" key="2">
    <citation type="journal article" date="2016" name="Genome Announc.">
        <title>Complete Genome Sequence of Sphingopyxis terrae Strain 203-1 (NBRC 111660), a Polyethylene Glycol Degrader.</title>
        <authorList>
            <person name="Ohtsubo Y."/>
            <person name="Nonoyama S."/>
            <person name="Nagata Y."/>
            <person name="Numata M."/>
            <person name="Tsuchikane K."/>
            <person name="Hosoyama A."/>
            <person name="Yamazoe A."/>
            <person name="Tsuda M."/>
            <person name="Fujita N."/>
            <person name="Kawai F."/>
        </authorList>
    </citation>
    <scope>NUCLEOTIDE SEQUENCE [LARGE SCALE GENOMIC DNA]</scope>
    <source>
        <strain evidence="3 4">203-1</strain>
    </source>
</reference>
<gene>
    <name evidence="3" type="ORF">AOA14_13115</name>
</gene>
<dbReference type="Gene3D" id="1.10.10.10">
    <property type="entry name" value="Winged helix-like DNA-binding domain superfamily/Winged helix DNA-binding domain"/>
    <property type="match status" value="1"/>
</dbReference>
<feature type="compositionally biased region" description="Gly residues" evidence="1">
    <location>
        <begin position="10"/>
        <end position="24"/>
    </location>
</feature>
<proteinExistence type="predicted"/>
<dbReference type="KEGG" id="ster:AOA14_13115"/>
<feature type="region of interest" description="Disordered" evidence="1">
    <location>
        <begin position="1"/>
        <end position="35"/>
    </location>
</feature>
<evidence type="ECO:0000313" key="4">
    <source>
        <dbReference type="Proteomes" id="UP000076234"/>
    </source>
</evidence>
<evidence type="ECO:0000256" key="1">
    <source>
        <dbReference type="SAM" id="MobiDB-lite"/>
    </source>
</evidence>
<dbReference type="InterPro" id="IPR036390">
    <property type="entry name" value="WH_DNA-bd_sf"/>
</dbReference>
<sequence length="188" mass="20718">MRHGMRHGGRGFGPGFGRGRGFGGRHGHDDEGRGRRRRMFDSGELRLVLLRLIADEPRHGYDLIRRIEELTGGAYAPSPGVIYPTLTLLDDMGQIAAADSEGAKKLFAITPEGQAELDANAALIDELLARLAAIGDEQQRTDSASVRRAMGNLRAVLMNRLRDRDLDEATLHEIVARIDEAAQKIERL</sequence>